<name>A0A126PZV8_ALTMA</name>
<dbReference type="AlphaFoldDB" id="A0A126PZV8"/>
<dbReference type="Proteomes" id="UP000095392">
    <property type="component" value="Unassembled WGS sequence"/>
</dbReference>
<keyword evidence="4" id="KW-1185">Reference proteome</keyword>
<dbReference type="OrthoDB" id="6381128at2"/>
<evidence type="ECO:0000313" key="1">
    <source>
        <dbReference type="EMBL" id="AMJ98543.1"/>
    </source>
</evidence>
<proteinExistence type="predicted"/>
<accession>A0A126PZV8</accession>
<evidence type="ECO:0000313" key="4">
    <source>
        <dbReference type="Proteomes" id="UP000095392"/>
    </source>
</evidence>
<protein>
    <submittedName>
        <fullName evidence="1">Uncharacterized protein</fullName>
    </submittedName>
</protein>
<organism evidence="1 3">
    <name type="scientific">Alteromonas macleodii</name>
    <name type="common">Pseudoalteromonas macleodii</name>
    <dbReference type="NCBI Taxonomy" id="28108"/>
    <lineage>
        <taxon>Bacteria</taxon>
        <taxon>Pseudomonadati</taxon>
        <taxon>Pseudomonadota</taxon>
        <taxon>Gammaproteobacteria</taxon>
        <taxon>Alteromonadales</taxon>
        <taxon>Alteromonadaceae</taxon>
        <taxon>Alteromonas/Salinimonas group</taxon>
        <taxon>Alteromonas</taxon>
    </lineage>
</organism>
<dbReference type="EMBL" id="CP014323">
    <property type="protein sequence ID" value="AMJ98543.1"/>
    <property type="molecule type" value="Genomic_DNA"/>
</dbReference>
<reference evidence="1 3" key="1">
    <citation type="submission" date="2015-12" db="EMBL/GenBank/DDBJ databases">
        <authorList>
            <person name="Shamseldin A."/>
            <person name="Moawad H."/>
            <person name="Abd El-Rahim W.M."/>
            <person name="Sadowsky M.J."/>
        </authorList>
    </citation>
    <scope>NUCLEOTIDE SEQUENCE [LARGE SCALE GENOMIC DNA]</scope>
    <source>
        <strain evidence="1 3">D7</strain>
    </source>
</reference>
<dbReference type="PATRIC" id="fig|28108.61.peg.4480"/>
<dbReference type="RefSeq" id="WP_061095082.1">
    <property type="nucleotide sequence ID" value="NZ_CP014323.1"/>
</dbReference>
<dbReference type="GeneID" id="56269338"/>
<dbReference type="Proteomes" id="UP000063991">
    <property type="component" value="Chromosome"/>
</dbReference>
<reference evidence="2 4" key="2">
    <citation type="submission" date="2016-09" db="EMBL/GenBank/DDBJ databases">
        <title>Draft Genome Sequence of four Alteromonas macleodii strains isolated from copper coupons and grown long-term at elevated copper levels.</title>
        <authorList>
            <person name="Cusick K."/>
            <person name="Dale J."/>
            <person name="Little B."/>
            <person name="Biffinger J."/>
        </authorList>
    </citation>
    <scope>NUCLEOTIDE SEQUENCE [LARGE SCALE GENOMIC DNA]</scope>
    <source>
        <strain evidence="2 4">KCP01</strain>
    </source>
</reference>
<gene>
    <name evidence="1" type="ORF">AVL55_10405</name>
    <name evidence="2" type="ORF">BFV95_4360</name>
</gene>
<sequence>MLNKLKNKKIIFVVGLSTALAFGGSFFAYAIYVQKDKQTDDIAALFADEKFEVNKTEKKPPLATEKKTEKVPEFVPAPDYKIQLAIAKIYDYALNPEAEAKWLALRLSSRAQREKTQRAKLAEEEARALLEREKYLQKVKAVSEGATLRDNGETLALENKPANERVEEIVPSKIIVQSYEKKGKSTDSRVSLTIDGVRHDGVREGVMIAGHSVTELNDLSECVSLVDTRVSGGLVTKVCF</sequence>
<evidence type="ECO:0000313" key="2">
    <source>
        <dbReference type="EMBL" id="OES25678.1"/>
    </source>
</evidence>
<dbReference type="EMBL" id="MIPY01000041">
    <property type="protein sequence ID" value="OES25678.1"/>
    <property type="molecule type" value="Genomic_DNA"/>
</dbReference>
<evidence type="ECO:0000313" key="3">
    <source>
        <dbReference type="Proteomes" id="UP000063991"/>
    </source>
</evidence>